<dbReference type="AlphaFoldDB" id="A0A8J5RY70"/>
<reference evidence="2" key="2">
    <citation type="submission" date="2021-02" db="EMBL/GenBank/DDBJ databases">
        <authorList>
            <person name="Kimball J.A."/>
            <person name="Haas M.W."/>
            <person name="Macchietto M."/>
            <person name="Kono T."/>
            <person name="Duquette J."/>
            <person name="Shao M."/>
        </authorList>
    </citation>
    <scope>NUCLEOTIDE SEQUENCE</scope>
    <source>
        <tissue evidence="2">Fresh leaf tissue</tissue>
    </source>
</reference>
<accession>A0A8J5RY70</accession>
<evidence type="ECO:0000256" key="1">
    <source>
        <dbReference type="SAM" id="MobiDB-lite"/>
    </source>
</evidence>
<sequence length="547" mass="59221">MESAAARSRRRPAIRLLCPKKSLVTTLSPSLRWLVGSPRFLPPITVAAALRYLHDDGSSPDLQRESEEIWGLLVRGLDIVGALHVGSADFEADAGRALELARALRERLFGERASHDMVGGCVDAAMGDIRFLVSEGDGLKAVEVTEVVWEDEPGRLLWEKGCLLRCELPLKLPLYVPSDELSGMKARISSLIESTASNLRDHNVSYLIEGPTTTPDQSHYSAILHSKDLNSVSLLSHNGSTKEYGANIVSCSNFFPAKRCNLSLTREGYGINQAEGINQFLLCSYQFGIKAARFQRSDAMTTFVPTTEDIQALTDLQQAVANLRAYLGLALLACTLLSFPHNAAARSFHDSTNGDVVDPTPQPLPPSVDDDGADPEEEGDYVGSGDEGQEGEDDDEDAMLGCGGEIDDKHAVLPAMVVALDKVGWPVKGLRAARFQRSDAMTTFVPYTWSVEDMQALTDLQRVVANLRAYLGLASVASTLSSFPHGATGFPTASSPPMRAVSDSKRATGDADRKLSTMEMQPRVVFPCAVTPATTDEDYNRSPNFAA</sequence>
<proteinExistence type="predicted"/>
<feature type="compositionally biased region" description="Acidic residues" evidence="1">
    <location>
        <begin position="368"/>
        <end position="380"/>
    </location>
</feature>
<feature type="region of interest" description="Disordered" evidence="1">
    <location>
        <begin position="491"/>
        <end position="516"/>
    </location>
</feature>
<dbReference type="Proteomes" id="UP000729402">
    <property type="component" value="Unassembled WGS sequence"/>
</dbReference>
<evidence type="ECO:0000313" key="3">
    <source>
        <dbReference type="Proteomes" id="UP000729402"/>
    </source>
</evidence>
<keyword evidence="3" id="KW-1185">Reference proteome</keyword>
<dbReference type="EMBL" id="JAAALK010000289">
    <property type="protein sequence ID" value="KAG8048399.1"/>
    <property type="molecule type" value="Genomic_DNA"/>
</dbReference>
<feature type="compositionally biased region" description="Basic and acidic residues" evidence="1">
    <location>
        <begin position="502"/>
        <end position="516"/>
    </location>
</feature>
<gene>
    <name evidence="2" type="ORF">GUJ93_ZPchr0009g625</name>
</gene>
<protein>
    <submittedName>
        <fullName evidence="2">Uncharacterized protein</fullName>
    </submittedName>
</protein>
<feature type="region of interest" description="Disordered" evidence="1">
    <location>
        <begin position="350"/>
        <end position="399"/>
    </location>
</feature>
<dbReference type="OrthoDB" id="417506at2759"/>
<feature type="compositionally biased region" description="Acidic residues" evidence="1">
    <location>
        <begin position="387"/>
        <end position="398"/>
    </location>
</feature>
<comment type="caution">
    <text evidence="2">The sequence shown here is derived from an EMBL/GenBank/DDBJ whole genome shotgun (WGS) entry which is preliminary data.</text>
</comment>
<organism evidence="2 3">
    <name type="scientific">Zizania palustris</name>
    <name type="common">Northern wild rice</name>
    <dbReference type="NCBI Taxonomy" id="103762"/>
    <lineage>
        <taxon>Eukaryota</taxon>
        <taxon>Viridiplantae</taxon>
        <taxon>Streptophyta</taxon>
        <taxon>Embryophyta</taxon>
        <taxon>Tracheophyta</taxon>
        <taxon>Spermatophyta</taxon>
        <taxon>Magnoliopsida</taxon>
        <taxon>Liliopsida</taxon>
        <taxon>Poales</taxon>
        <taxon>Poaceae</taxon>
        <taxon>BOP clade</taxon>
        <taxon>Oryzoideae</taxon>
        <taxon>Oryzeae</taxon>
        <taxon>Zizaniinae</taxon>
        <taxon>Zizania</taxon>
    </lineage>
</organism>
<evidence type="ECO:0000313" key="2">
    <source>
        <dbReference type="EMBL" id="KAG8048399.1"/>
    </source>
</evidence>
<reference evidence="2" key="1">
    <citation type="journal article" date="2021" name="bioRxiv">
        <title>Whole Genome Assembly and Annotation of Northern Wild Rice, Zizania palustris L., Supports a Whole Genome Duplication in the Zizania Genus.</title>
        <authorList>
            <person name="Haas M."/>
            <person name="Kono T."/>
            <person name="Macchietto M."/>
            <person name="Millas R."/>
            <person name="McGilp L."/>
            <person name="Shao M."/>
            <person name="Duquette J."/>
            <person name="Hirsch C.N."/>
            <person name="Kimball J."/>
        </authorList>
    </citation>
    <scope>NUCLEOTIDE SEQUENCE</scope>
    <source>
        <tissue evidence="2">Fresh leaf tissue</tissue>
    </source>
</reference>
<name>A0A8J5RY70_ZIZPA</name>